<evidence type="ECO:0000256" key="3">
    <source>
        <dbReference type="ARBA" id="ARBA00022795"/>
    </source>
</evidence>
<accession>A0A420G930</accession>
<dbReference type="Gene3D" id="2.60.40.4070">
    <property type="match status" value="1"/>
</dbReference>
<name>A0A420G930_9BURK</name>
<comment type="similarity">
    <text evidence="1 5">Belongs to the FlgD family.</text>
</comment>
<dbReference type="Pfam" id="PF13861">
    <property type="entry name" value="FLgD_tudor"/>
    <property type="match status" value="1"/>
</dbReference>
<dbReference type="AlphaFoldDB" id="A0A420G930"/>
<dbReference type="OrthoDB" id="9785233at2"/>
<evidence type="ECO:0000259" key="8">
    <source>
        <dbReference type="Pfam" id="PF13861"/>
    </source>
</evidence>
<comment type="function">
    <text evidence="4 5">Required for flagellar hook formation. May act as a scaffolding protein.</text>
</comment>
<organism evidence="9 10">
    <name type="scientific">Paraburkholderia fungorum</name>
    <dbReference type="NCBI Taxonomy" id="134537"/>
    <lineage>
        <taxon>Bacteria</taxon>
        <taxon>Pseudomonadati</taxon>
        <taxon>Pseudomonadota</taxon>
        <taxon>Betaproteobacteria</taxon>
        <taxon>Burkholderiales</taxon>
        <taxon>Burkholderiaceae</taxon>
        <taxon>Paraburkholderia</taxon>
    </lineage>
</organism>
<keyword evidence="9" id="KW-0966">Cell projection</keyword>
<dbReference type="GO" id="GO:0044781">
    <property type="term" value="P:bacterial-type flagellum organization"/>
    <property type="evidence" value="ECO:0007669"/>
    <property type="project" value="UniProtKB-UniRule"/>
</dbReference>
<feature type="compositionally biased region" description="Polar residues" evidence="6">
    <location>
        <begin position="1"/>
        <end position="24"/>
    </location>
</feature>
<keyword evidence="9" id="KW-0282">Flagellum</keyword>
<feature type="domain" description="FlgD/Vpr Ig-like" evidence="7">
    <location>
        <begin position="127"/>
        <end position="202"/>
    </location>
</feature>
<evidence type="ECO:0000256" key="4">
    <source>
        <dbReference type="ARBA" id="ARBA00024746"/>
    </source>
</evidence>
<feature type="compositionally biased region" description="Low complexity" evidence="6">
    <location>
        <begin position="25"/>
        <end position="50"/>
    </location>
</feature>
<comment type="caution">
    <text evidence="9">The sequence shown here is derived from an EMBL/GenBank/DDBJ whole genome shotgun (WGS) entry which is preliminary data.</text>
</comment>
<dbReference type="Pfam" id="PF13860">
    <property type="entry name" value="FlgD_ig"/>
    <property type="match status" value="1"/>
</dbReference>
<feature type="domain" description="FlgD Tudor-like" evidence="8">
    <location>
        <begin position="111"/>
        <end position="244"/>
    </location>
</feature>
<evidence type="ECO:0000313" key="10">
    <source>
        <dbReference type="Proteomes" id="UP000283709"/>
    </source>
</evidence>
<keyword evidence="3 5" id="KW-1005">Bacterial flagellum biogenesis</keyword>
<evidence type="ECO:0000256" key="2">
    <source>
        <dbReference type="ARBA" id="ARBA00016013"/>
    </source>
</evidence>
<evidence type="ECO:0000313" key="9">
    <source>
        <dbReference type="EMBL" id="RKF41696.1"/>
    </source>
</evidence>
<feature type="region of interest" description="Disordered" evidence="6">
    <location>
        <begin position="1"/>
        <end position="50"/>
    </location>
</feature>
<evidence type="ECO:0000256" key="5">
    <source>
        <dbReference type="RuleBase" id="RU362076"/>
    </source>
</evidence>
<sequence length="248" mass="24520">MTTTIGNNGPTVSQTLLDTMNGTNSASGSTKSTKSASSSTSSTGSTSGTSATDLQNTFLQLLVAQLKNQDPTNPMDSSQMTSQLAQINTVSGISQLNTTLTSLATQMSAGQQSQAALLIGSTVLAPGNSVTVASGKASSFGVQLANSVGDLQIVIKNSAGTIVNTLDLGKQSAGTIPVGWTPTDSAGNTLPDGSYTITAVGTINGQQATATTLAGATVQSVVMQSSGTPGLVLSNGTTVGLSSVAAIL</sequence>
<dbReference type="Proteomes" id="UP000283709">
    <property type="component" value="Unassembled WGS sequence"/>
</dbReference>
<evidence type="ECO:0000256" key="6">
    <source>
        <dbReference type="SAM" id="MobiDB-lite"/>
    </source>
</evidence>
<dbReference type="InterPro" id="IPR025965">
    <property type="entry name" value="FlgD/Vpr_Ig-like"/>
</dbReference>
<proteinExistence type="inferred from homology"/>
<evidence type="ECO:0000259" key="7">
    <source>
        <dbReference type="Pfam" id="PF13860"/>
    </source>
</evidence>
<gene>
    <name evidence="9" type="ORF">BCY88_31170</name>
</gene>
<reference evidence="9 10" key="1">
    <citation type="submission" date="2016-07" db="EMBL/GenBank/DDBJ databases">
        <title>Genome analysis of Burkholderia fungorum ES3-20.</title>
        <authorList>
            <person name="Xu D."/>
            <person name="Yao R."/>
            <person name="Zheng S."/>
        </authorList>
    </citation>
    <scope>NUCLEOTIDE SEQUENCE [LARGE SCALE GENOMIC DNA]</scope>
    <source>
        <strain evidence="9 10">ES3-20</strain>
    </source>
</reference>
<protein>
    <recommendedName>
        <fullName evidence="2 5">Basal-body rod modification protein FlgD</fullName>
    </recommendedName>
</protein>
<dbReference type="Pfam" id="PF03963">
    <property type="entry name" value="FlgD"/>
    <property type="match status" value="1"/>
</dbReference>
<evidence type="ECO:0000256" key="1">
    <source>
        <dbReference type="ARBA" id="ARBA00010577"/>
    </source>
</evidence>
<dbReference type="InterPro" id="IPR005648">
    <property type="entry name" value="FlgD"/>
</dbReference>
<dbReference type="EMBL" id="MCAS01000025">
    <property type="protein sequence ID" value="RKF41696.1"/>
    <property type="molecule type" value="Genomic_DNA"/>
</dbReference>
<dbReference type="Gene3D" id="2.30.30.910">
    <property type="match status" value="1"/>
</dbReference>
<dbReference type="InterPro" id="IPR025963">
    <property type="entry name" value="FLgD_Tudor"/>
</dbReference>
<keyword evidence="9" id="KW-0969">Cilium</keyword>